<dbReference type="InterPro" id="IPR029056">
    <property type="entry name" value="Ribokinase-like"/>
</dbReference>
<protein>
    <recommendedName>
        <fullName evidence="5">Phosphomethylpyrimidine kinase</fullName>
    </recommendedName>
</protein>
<dbReference type="OrthoDB" id="10028886at2759"/>
<gene>
    <name evidence="3" type="ORF">SISSUDRAFT_1050236</name>
</gene>
<sequence length="566" mass="61866">MPSASQTLPVVLTIAGTDPSGGAGIQADLKTFTSLGCFGTSVVTALVAQNTTGVQDVHPAPAQFVNKQILSVLEDMQVDALKTGMLFDAEITRTVCASLQTFYSESKSRALPPLIVDPVCVSTSGHTLLDSDATGTVIRDLLPLATIITPNKSEAELLLSWESAERKITSLSEMVESAKALSELGPKATLLKGGHLIVSSRQVEDLLRDRPDIKAFGSGIKERNTEILFEAEKHKKGGPFSSENTDLVVDVLYETQSQKWTIFARRRIDTTSTHGTGCTLSAAITCALGKGSSVVDAVLFATEYTHLAIETAVPLGRGSGPLNHMHGIQQRTIPLITSSTPFPFVRSLIRSTEDIWKDYVEHPFVKQLGEGTLPVESFKHFIKQDYIYLRYYARAYGLLGAKAQSFTTISSAAGIMNNIAEESKMHKAFCESWGITEKELIVGEESSATSAYGGYLLNIGLMGDEQKLRVAFAACLLGYGEVGLWLTAQSKIPGSKIYVQNNPYQRWIDDYAGPRFQEAVRTGIYQLEAQVAADPPSEQRYLELVDVWRTCTRLERNFWNMAMALD</sequence>
<reference evidence="3 4" key="1">
    <citation type="journal article" date="2016" name="Mol. Biol. Evol.">
        <title>Comparative Genomics of Early-Diverging Mushroom-Forming Fungi Provides Insights into the Origins of Lignocellulose Decay Capabilities.</title>
        <authorList>
            <person name="Nagy L.G."/>
            <person name="Riley R."/>
            <person name="Tritt A."/>
            <person name="Adam C."/>
            <person name="Daum C."/>
            <person name="Floudas D."/>
            <person name="Sun H."/>
            <person name="Yadav J.S."/>
            <person name="Pangilinan J."/>
            <person name="Larsson K.H."/>
            <person name="Matsuura K."/>
            <person name="Barry K."/>
            <person name="Labutti K."/>
            <person name="Kuo R."/>
            <person name="Ohm R.A."/>
            <person name="Bhattacharya S.S."/>
            <person name="Shirouzu T."/>
            <person name="Yoshinaga Y."/>
            <person name="Martin F.M."/>
            <person name="Grigoriev I.V."/>
            <person name="Hibbett D.S."/>
        </authorList>
    </citation>
    <scope>NUCLEOTIDE SEQUENCE [LARGE SCALE GENOMIC DNA]</scope>
    <source>
        <strain evidence="3 4">HHB10207 ss-3</strain>
    </source>
</reference>
<evidence type="ECO:0000313" key="3">
    <source>
        <dbReference type="EMBL" id="KZT36208.1"/>
    </source>
</evidence>
<evidence type="ECO:0000259" key="1">
    <source>
        <dbReference type="Pfam" id="PF03070"/>
    </source>
</evidence>
<dbReference type="Pfam" id="PF03070">
    <property type="entry name" value="TENA_THI-4"/>
    <property type="match status" value="1"/>
</dbReference>
<dbReference type="GO" id="GO:0009228">
    <property type="term" value="P:thiamine biosynthetic process"/>
    <property type="evidence" value="ECO:0007669"/>
    <property type="project" value="InterPro"/>
</dbReference>
<dbReference type="CDD" id="cd01169">
    <property type="entry name" value="HMPP_kinase"/>
    <property type="match status" value="1"/>
</dbReference>
<dbReference type="InterPro" id="IPR004399">
    <property type="entry name" value="HMP/HMP-P_kinase_dom"/>
</dbReference>
<dbReference type="GO" id="GO:0005829">
    <property type="term" value="C:cytosol"/>
    <property type="evidence" value="ECO:0007669"/>
    <property type="project" value="TreeGrafter"/>
</dbReference>
<name>A0A166BC54_9AGAM</name>
<evidence type="ECO:0008006" key="5">
    <source>
        <dbReference type="Google" id="ProtNLM"/>
    </source>
</evidence>
<dbReference type="NCBIfam" id="TIGR04306">
    <property type="entry name" value="salvage_TenA"/>
    <property type="match status" value="1"/>
</dbReference>
<dbReference type="InterPro" id="IPR027574">
    <property type="entry name" value="Thiaminase_II"/>
</dbReference>
<dbReference type="CDD" id="cd19367">
    <property type="entry name" value="TenA_C_ScTHI20-like"/>
    <property type="match status" value="1"/>
</dbReference>
<organism evidence="3 4">
    <name type="scientific">Sistotremastrum suecicum HHB10207 ss-3</name>
    <dbReference type="NCBI Taxonomy" id="1314776"/>
    <lineage>
        <taxon>Eukaryota</taxon>
        <taxon>Fungi</taxon>
        <taxon>Dikarya</taxon>
        <taxon>Basidiomycota</taxon>
        <taxon>Agaricomycotina</taxon>
        <taxon>Agaricomycetes</taxon>
        <taxon>Sistotremastrales</taxon>
        <taxon>Sistotremastraceae</taxon>
        <taxon>Sistotremastrum</taxon>
    </lineage>
</organism>
<proteinExistence type="predicted"/>
<accession>A0A166BC54</accession>
<dbReference type="Pfam" id="PF08543">
    <property type="entry name" value="Phos_pyr_kin"/>
    <property type="match status" value="2"/>
</dbReference>
<feature type="domain" description="Thiaminase-2/PQQC" evidence="1">
    <location>
        <begin position="352"/>
        <end position="563"/>
    </location>
</feature>
<dbReference type="STRING" id="1314776.A0A166BC54"/>
<dbReference type="InterPro" id="IPR013749">
    <property type="entry name" value="PM/HMP-P_kinase-1"/>
</dbReference>
<dbReference type="EMBL" id="KV428114">
    <property type="protein sequence ID" value="KZT36208.1"/>
    <property type="molecule type" value="Genomic_DNA"/>
</dbReference>
<dbReference type="Gene3D" id="3.40.1190.20">
    <property type="match status" value="1"/>
</dbReference>
<dbReference type="GO" id="GO:0008902">
    <property type="term" value="F:hydroxymethylpyrimidine kinase activity"/>
    <property type="evidence" value="ECO:0007669"/>
    <property type="project" value="TreeGrafter"/>
</dbReference>
<dbReference type="Gene3D" id="1.20.910.10">
    <property type="entry name" value="Heme oxygenase-like"/>
    <property type="match status" value="1"/>
</dbReference>
<dbReference type="InterPro" id="IPR016084">
    <property type="entry name" value="Haem_Oase-like_multi-hlx"/>
</dbReference>
<feature type="domain" description="Pyridoxamine kinase/Phosphomethylpyrimidine kinase" evidence="2">
    <location>
        <begin position="236"/>
        <end position="323"/>
    </location>
</feature>
<evidence type="ECO:0000313" key="4">
    <source>
        <dbReference type="Proteomes" id="UP000076798"/>
    </source>
</evidence>
<dbReference type="AlphaFoldDB" id="A0A166BC54"/>
<keyword evidence="4" id="KW-1185">Reference proteome</keyword>
<dbReference type="GO" id="GO:0008972">
    <property type="term" value="F:phosphomethylpyrimidine kinase activity"/>
    <property type="evidence" value="ECO:0007669"/>
    <property type="project" value="InterPro"/>
</dbReference>
<dbReference type="SUPFAM" id="SSF48613">
    <property type="entry name" value="Heme oxygenase-like"/>
    <property type="match status" value="1"/>
</dbReference>
<dbReference type="SUPFAM" id="SSF53613">
    <property type="entry name" value="Ribokinase-like"/>
    <property type="match status" value="1"/>
</dbReference>
<dbReference type="InterPro" id="IPR004305">
    <property type="entry name" value="Thiaminase-2/PQQC"/>
</dbReference>
<feature type="domain" description="Pyridoxamine kinase/Phosphomethylpyrimidine kinase" evidence="2">
    <location>
        <begin position="18"/>
        <end position="217"/>
    </location>
</feature>
<dbReference type="Proteomes" id="UP000076798">
    <property type="component" value="Unassembled WGS sequence"/>
</dbReference>
<dbReference type="NCBIfam" id="TIGR00097">
    <property type="entry name" value="HMP-P_kinase"/>
    <property type="match status" value="1"/>
</dbReference>
<dbReference type="PANTHER" id="PTHR20858">
    <property type="entry name" value="PHOSPHOMETHYLPYRIMIDINE KINASE"/>
    <property type="match status" value="1"/>
</dbReference>
<dbReference type="PANTHER" id="PTHR20858:SF17">
    <property type="entry name" value="HYDROXYMETHYLPYRIMIDINE_PHOSPHOMETHYLPYRIMIDINE KINASE THI20-RELATED"/>
    <property type="match status" value="1"/>
</dbReference>
<dbReference type="GO" id="GO:0050334">
    <property type="term" value="F:thiaminase activity"/>
    <property type="evidence" value="ECO:0007669"/>
    <property type="project" value="InterPro"/>
</dbReference>
<evidence type="ECO:0000259" key="2">
    <source>
        <dbReference type="Pfam" id="PF08543"/>
    </source>
</evidence>